<feature type="compositionally biased region" description="Low complexity" evidence="3">
    <location>
        <begin position="30"/>
        <end position="46"/>
    </location>
</feature>
<proteinExistence type="predicted"/>
<organism evidence="6 7">
    <name type="scientific">Frigidibacter mobilis</name>
    <dbReference type="NCBI Taxonomy" id="1335048"/>
    <lineage>
        <taxon>Bacteria</taxon>
        <taxon>Pseudomonadati</taxon>
        <taxon>Pseudomonadota</taxon>
        <taxon>Alphaproteobacteria</taxon>
        <taxon>Rhodobacterales</taxon>
        <taxon>Paracoccaceae</taxon>
        <taxon>Frigidibacter</taxon>
    </lineage>
</organism>
<sequence>MTAAPDGDSQMPRSPDNATSPRPGRKRRSAAPAGPAQAGLPALRPQTAPAPLPMPEQPLGAESFRAVDRMAQAQLAAWTGGLSPAALALASADWAVHLATAPGKQMELVTKAVRKSGRLASHALAATAGADQAPCITPLPGDHRFQGEGWDKPPFSLMAQGFLLAQQWWHNATHEVPGLSPHHRDVVAYAARQVLDMAAPSNLPFTNPEVIARTLQTGGANLVAGWRNWLEDAARIAREEPEAGTAAFEPGREVAITPGKVIFRNHLIELIQYSPATEAVQAEPVLIVPAWIMKYYILDLSPQNSLIRHLVAAGHTVFCISWRNPGPEDRDLSFDDYRLGGVLAALDAIESIVPGRKIHAAGYCLGGTLLAISAAAMARAGDVRLATITLLAAQTDFTEPGELALFIDDSQMHMLDSIMWTNGQLAGRQMTGAFQMLRTNDLIWSRMVHDYLMGERTPMTDMMAWNADSTRMPYKMHSDYLHRLYLRNELAAGQFMVDGHPAVLQNIHVPIFAVGTETDHVAPWRSVYKLHHLTDTELTFVLTSGGHNAGIISEPGHPHRHYRIRRHLSGDICLSPDEWAAGASLREGSWWPGWTEWLAAHSAPATVAPPPMGNAGSGFAPLEDAPGSYILQR</sequence>
<keyword evidence="1" id="KW-0808">Transferase</keyword>
<protein>
    <submittedName>
        <fullName evidence="6">Poly-beta-hydroxybutyrate polymerase domain protein</fullName>
    </submittedName>
</protein>
<dbReference type="GO" id="GO:0042619">
    <property type="term" value="P:poly-hydroxybutyrate biosynthetic process"/>
    <property type="evidence" value="ECO:0007669"/>
    <property type="project" value="InterPro"/>
</dbReference>
<reference evidence="6 7" key="1">
    <citation type="submission" date="2015-09" db="EMBL/GenBank/DDBJ databases">
        <title>Complete genome sequence of Defluviimonas alba cai42t isolated from an oilfield in Xinjiang.</title>
        <authorList>
            <person name="Geng S."/>
            <person name="Pan X."/>
            <person name="Wu X."/>
        </authorList>
    </citation>
    <scope>NUCLEOTIDE SEQUENCE [LARGE SCALE GENOMIC DNA]</scope>
    <source>
        <strain evidence="7">cai42</strain>
    </source>
</reference>
<evidence type="ECO:0000256" key="1">
    <source>
        <dbReference type="ARBA" id="ARBA00022679"/>
    </source>
</evidence>
<dbReference type="RefSeq" id="WP_236937829.1">
    <property type="nucleotide sequence ID" value="NZ_CP012661.1"/>
</dbReference>
<dbReference type="KEGG" id="daa:AKL17_3411"/>
<accession>A0A159Z5S9</accession>
<evidence type="ECO:0000259" key="5">
    <source>
        <dbReference type="Pfam" id="PF12551"/>
    </source>
</evidence>
<gene>
    <name evidence="6" type="ORF">AKL17_3411</name>
</gene>
<keyword evidence="2" id="KW-0012">Acyltransferase</keyword>
<dbReference type="SUPFAM" id="SSF53474">
    <property type="entry name" value="alpha/beta-Hydrolases"/>
    <property type="match status" value="1"/>
</dbReference>
<evidence type="ECO:0000313" key="6">
    <source>
        <dbReference type="EMBL" id="AMY70637.1"/>
    </source>
</evidence>
<dbReference type="InterPro" id="IPR029058">
    <property type="entry name" value="AB_hydrolase_fold"/>
</dbReference>
<dbReference type="Pfam" id="PF07167">
    <property type="entry name" value="PhaC_N"/>
    <property type="match status" value="1"/>
</dbReference>
<dbReference type="PATRIC" id="fig|1335048.3.peg.3536"/>
<evidence type="ECO:0000256" key="2">
    <source>
        <dbReference type="ARBA" id="ARBA00023315"/>
    </source>
</evidence>
<evidence type="ECO:0000256" key="3">
    <source>
        <dbReference type="SAM" id="MobiDB-lite"/>
    </source>
</evidence>
<dbReference type="EMBL" id="CP012661">
    <property type="protein sequence ID" value="AMY70637.1"/>
    <property type="molecule type" value="Genomic_DNA"/>
</dbReference>
<dbReference type="Gene3D" id="3.40.50.1820">
    <property type="entry name" value="alpha/beta hydrolase"/>
    <property type="match status" value="1"/>
</dbReference>
<dbReference type="Pfam" id="PF12551">
    <property type="entry name" value="PHBC_N"/>
    <property type="match status" value="1"/>
</dbReference>
<dbReference type="InterPro" id="IPR010941">
    <property type="entry name" value="PhaC_N"/>
</dbReference>
<feature type="domain" description="Poly-beta-hydroxybutyrate polymerase N-terminal" evidence="5">
    <location>
        <begin position="63"/>
        <end position="104"/>
    </location>
</feature>
<dbReference type="PANTHER" id="PTHR36837">
    <property type="entry name" value="POLY(3-HYDROXYALKANOATE) POLYMERASE SUBUNIT PHAC"/>
    <property type="match status" value="1"/>
</dbReference>
<dbReference type="InterPro" id="IPR051321">
    <property type="entry name" value="PHA/PHB_synthase"/>
</dbReference>
<feature type="domain" description="Poly-beta-hydroxybutyrate polymerase N-terminal" evidence="4">
    <location>
        <begin position="142"/>
        <end position="309"/>
    </location>
</feature>
<dbReference type="STRING" id="1335048.AKL17_3411"/>
<dbReference type="AlphaFoldDB" id="A0A159Z5S9"/>
<evidence type="ECO:0000313" key="7">
    <source>
        <dbReference type="Proteomes" id="UP000076128"/>
    </source>
</evidence>
<evidence type="ECO:0000259" key="4">
    <source>
        <dbReference type="Pfam" id="PF07167"/>
    </source>
</evidence>
<name>A0A159Z5S9_9RHOB</name>
<keyword evidence="7" id="KW-1185">Reference proteome</keyword>
<feature type="region of interest" description="Disordered" evidence="3">
    <location>
        <begin position="1"/>
        <end position="58"/>
    </location>
</feature>
<dbReference type="PANTHER" id="PTHR36837:SF5">
    <property type="entry name" value="POLY-3-HYDROXYBUTYRATE SYNTHASE"/>
    <property type="match status" value="1"/>
</dbReference>
<dbReference type="GO" id="GO:0016746">
    <property type="term" value="F:acyltransferase activity"/>
    <property type="evidence" value="ECO:0007669"/>
    <property type="project" value="UniProtKB-KW"/>
</dbReference>
<dbReference type="Proteomes" id="UP000076128">
    <property type="component" value="Chromosome"/>
</dbReference>
<dbReference type="InterPro" id="IPR022211">
    <property type="entry name" value="PHBC_N"/>
</dbReference>